<keyword evidence="2" id="KW-1185">Reference proteome</keyword>
<comment type="caution">
    <text evidence="1">The sequence shown here is derived from an EMBL/GenBank/DDBJ whole genome shotgun (WGS) entry which is preliminary data.</text>
</comment>
<name>A0ABV4T9A7_9EURY</name>
<dbReference type="EMBL" id="JARRIG010000007">
    <property type="protein sequence ID" value="MFA4805209.1"/>
    <property type="molecule type" value="Genomic_DNA"/>
</dbReference>
<evidence type="ECO:0000313" key="2">
    <source>
        <dbReference type="Proteomes" id="UP001571980"/>
    </source>
</evidence>
<reference evidence="1 2" key="1">
    <citation type="submission" date="2023-03" db="EMBL/GenBank/DDBJ databases">
        <title>Speciation in Pyrococcus: adaptation to high temperature as a mechanism.</title>
        <authorList>
            <person name="Gu J."/>
        </authorList>
    </citation>
    <scope>NUCLEOTIDE SEQUENCE [LARGE SCALE GENOMIC DNA]</scope>
    <source>
        <strain evidence="1 2">LMOA34</strain>
    </source>
</reference>
<evidence type="ECO:0000313" key="1">
    <source>
        <dbReference type="EMBL" id="MFA4805209.1"/>
    </source>
</evidence>
<sequence>MRKFVIYRLTKKEAELLGASEVYIAGPVKGEDEERVIIGEKEFKKYPHCMIEADPSLFEGVVMEAALKGELMEPVKRIILDNYGDFVKGFDFFSVEVKKKLGRVVLNSVYMVKV</sequence>
<dbReference type="Proteomes" id="UP001571980">
    <property type="component" value="Unassembled WGS sequence"/>
</dbReference>
<accession>A0ABV4T9A7</accession>
<dbReference type="RefSeq" id="WP_372824644.1">
    <property type="nucleotide sequence ID" value="NZ_JARRIG010000007.1"/>
</dbReference>
<proteinExistence type="predicted"/>
<protein>
    <submittedName>
        <fullName evidence="1">Uncharacterized protein</fullName>
    </submittedName>
</protein>
<organism evidence="1 2">
    <name type="scientific">Pyrococcus kukulkanii</name>
    <dbReference type="NCBI Taxonomy" id="1609559"/>
    <lineage>
        <taxon>Archaea</taxon>
        <taxon>Methanobacteriati</taxon>
        <taxon>Methanobacteriota</taxon>
        <taxon>Thermococci</taxon>
        <taxon>Thermococcales</taxon>
        <taxon>Thermococcaceae</taxon>
        <taxon>Pyrococcus</taxon>
    </lineage>
</organism>
<gene>
    <name evidence="1" type="ORF">P8X34_10775</name>
</gene>